<dbReference type="InterPro" id="IPR001841">
    <property type="entry name" value="Znf_RING"/>
</dbReference>
<dbReference type="AlphaFoldDB" id="X6NZY8"/>
<evidence type="ECO:0000313" key="4">
    <source>
        <dbReference type="EMBL" id="ETO31374.1"/>
    </source>
</evidence>
<feature type="region of interest" description="Disordered" evidence="2">
    <location>
        <begin position="208"/>
        <end position="238"/>
    </location>
</feature>
<feature type="domain" description="RING-type" evidence="3">
    <location>
        <begin position="56"/>
        <end position="101"/>
    </location>
</feature>
<evidence type="ECO:0000256" key="2">
    <source>
        <dbReference type="SAM" id="MobiDB-lite"/>
    </source>
</evidence>
<feature type="non-terminal residue" evidence="4">
    <location>
        <position position="238"/>
    </location>
</feature>
<keyword evidence="1" id="KW-0863">Zinc-finger</keyword>
<accession>X6NZY8</accession>
<dbReference type="SUPFAM" id="SSF57850">
    <property type="entry name" value="RING/U-box"/>
    <property type="match status" value="1"/>
</dbReference>
<sequence length="238" mass="27894">FFFFNKREKPMDVRTLALVAHFLEQPHSTCLNHLGNTFEVENLYCEKRKRSNKLCICLDSINTNPNSNCSYARLGHCCRHKFHVDCINQAKSYQTRCPQCQKQFEVIQIRQGGTFRVAFVLPKKLNEAHNIAHTIEESTDDENSDSDPFYAQFMEFFSRRHPGLGDSSEYMQRFFFYVPFERTNPNANIGPILLRDNHANFLGSMASLIGNDSEDEEEEEEDEEYERSQGRQLRQERQ</sequence>
<keyword evidence="1" id="KW-0862">Zinc</keyword>
<dbReference type="Proteomes" id="UP000023152">
    <property type="component" value="Unassembled WGS sequence"/>
</dbReference>
<keyword evidence="1" id="KW-0479">Metal-binding</keyword>
<feature type="non-terminal residue" evidence="4">
    <location>
        <position position="1"/>
    </location>
</feature>
<proteinExistence type="predicted"/>
<feature type="compositionally biased region" description="Basic and acidic residues" evidence="2">
    <location>
        <begin position="226"/>
        <end position="238"/>
    </location>
</feature>
<name>X6NZY8_RETFI</name>
<dbReference type="GO" id="GO:0008270">
    <property type="term" value="F:zinc ion binding"/>
    <property type="evidence" value="ECO:0007669"/>
    <property type="project" value="UniProtKB-KW"/>
</dbReference>
<gene>
    <name evidence="4" type="ORF">RFI_05746</name>
</gene>
<evidence type="ECO:0000259" key="3">
    <source>
        <dbReference type="PROSITE" id="PS50089"/>
    </source>
</evidence>
<evidence type="ECO:0000313" key="5">
    <source>
        <dbReference type="Proteomes" id="UP000023152"/>
    </source>
</evidence>
<protein>
    <recommendedName>
        <fullName evidence="3">RING-type domain-containing protein</fullName>
    </recommendedName>
</protein>
<comment type="caution">
    <text evidence="4">The sequence shown here is derived from an EMBL/GenBank/DDBJ whole genome shotgun (WGS) entry which is preliminary data.</text>
</comment>
<evidence type="ECO:0000256" key="1">
    <source>
        <dbReference type="PROSITE-ProRule" id="PRU00175"/>
    </source>
</evidence>
<feature type="compositionally biased region" description="Acidic residues" evidence="2">
    <location>
        <begin position="212"/>
        <end position="225"/>
    </location>
</feature>
<dbReference type="PROSITE" id="PS50089">
    <property type="entry name" value="ZF_RING_2"/>
    <property type="match status" value="1"/>
</dbReference>
<organism evidence="4 5">
    <name type="scientific">Reticulomyxa filosa</name>
    <dbReference type="NCBI Taxonomy" id="46433"/>
    <lineage>
        <taxon>Eukaryota</taxon>
        <taxon>Sar</taxon>
        <taxon>Rhizaria</taxon>
        <taxon>Retaria</taxon>
        <taxon>Foraminifera</taxon>
        <taxon>Monothalamids</taxon>
        <taxon>Reticulomyxidae</taxon>
        <taxon>Reticulomyxa</taxon>
    </lineage>
</organism>
<dbReference type="EMBL" id="ASPP01004973">
    <property type="protein sequence ID" value="ETO31374.1"/>
    <property type="molecule type" value="Genomic_DNA"/>
</dbReference>
<dbReference type="InterPro" id="IPR013083">
    <property type="entry name" value="Znf_RING/FYVE/PHD"/>
</dbReference>
<dbReference type="Gene3D" id="3.30.40.10">
    <property type="entry name" value="Zinc/RING finger domain, C3HC4 (zinc finger)"/>
    <property type="match status" value="1"/>
</dbReference>
<reference evidence="4 5" key="1">
    <citation type="journal article" date="2013" name="Curr. Biol.">
        <title>The Genome of the Foraminiferan Reticulomyxa filosa.</title>
        <authorList>
            <person name="Glockner G."/>
            <person name="Hulsmann N."/>
            <person name="Schleicher M."/>
            <person name="Noegel A.A."/>
            <person name="Eichinger L."/>
            <person name="Gallinger C."/>
            <person name="Pawlowski J."/>
            <person name="Sierra R."/>
            <person name="Euteneuer U."/>
            <person name="Pillet L."/>
            <person name="Moustafa A."/>
            <person name="Platzer M."/>
            <person name="Groth M."/>
            <person name="Szafranski K."/>
            <person name="Schliwa M."/>
        </authorList>
    </citation>
    <scope>NUCLEOTIDE SEQUENCE [LARGE SCALE GENOMIC DNA]</scope>
</reference>
<keyword evidence="5" id="KW-1185">Reference proteome</keyword>